<dbReference type="EMBL" id="JAACJK010000009">
    <property type="protein sequence ID" value="KAF5339115.1"/>
    <property type="molecule type" value="Genomic_DNA"/>
</dbReference>
<evidence type="ECO:0000256" key="2">
    <source>
        <dbReference type="ARBA" id="ARBA00022737"/>
    </source>
</evidence>
<accession>A0A8H5FJ54</accession>
<dbReference type="InterPro" id="IPR015943">
    <property type="entry name" value="WD40/YVTN_repeat-like_dom_sf"/>
</dbReference>
<organism evidence="6 7">
    <name type="scientific">Ephemerocybe angulata</name>
    <dbReference type="NCBI Taxonomy" id="980116"/>
    <lineage>
        <taxon>Eukaryota</taxon>
        <taxon>Fungi</taxon>
        <taxon>Dikarya</taxon>
        <taxon>Basidiomycota</taxon>
        <taxon>Agaricomycotina</taxon>
        <taxon>Agaricomycetes</taxon>
        <taxon>Agaricomycetidae</taxon>
        <taxon>Agaricales</taxon>
        <taxon>Agaricineae</taxon>
        <taxon>Psathyrellaceae</taxon>
        <taxon>Ephemerocybe</taxon>
    </lineage>
</organism>
<gene>
    <name evidence="6" type="ORF">D9611_011179</name>
</gene>
<evidence type="ECO:0000259" key="5">
    <source>
        <dbReference type="Pfam" id="PF24883"/>
    </source>
</evidence>
<feature type="compositionally biased region" description="Basic and acidic residues" evidence="4">
    <location>
        <begin position="50"/>
        <end position="64"/>
    </location>
</feature>
<feature type="repeat" description="WD" evidence="3">
    <location>
        <begin position="1469"/>
        <end position="1502"/>
    </location>
</feature>
<feature type="repeat" description="WD" evidence="3">
    <location>
        <begin position="988"/>
        <end position="1029"/>
    </location>
</feature>
<dbReference type="InterPro" id="IPR001680">
    <property type="entry name" value="WD40_rpt"/>
</dbReference>
<evidence type="ECO:0000313" key="6">
    <source>
        <dbReference type="EMBL" id="KAF5339115.1"/>
    </source>
</evidence>
<feature type="repeat" description="WD" evidence="3">
    <location>
        <begin position="1433"/>
        <end position="1456"/>
    </location>
</feature>
<dbReference type="CDD" id="cd00200">
    <property type="entry name" value="WD40"/>
    <property type="match status" value="2"/>
</dbReference>
<dbReference type="SUPFAM" id="SSF50978">
    <property type="entry name" value="WD40 repeat-like"/>
    <property type="match status" value="2"/>
</dbReference>
<feature type="compositionally biased region" description="Polar residues" evidence="4">
    <location>
        <begin position="70"/>
        <end position="84"/>
    </location>
</feature>
<dbReference type="InterPro" id="IPR027417">
    <property type="entry name" value="P-loop_NTPase"/>
</dbReference>
<feature type="compositionally biased region" description="Polar residues" evidence="4">
    <location>
        <begin position="91"/>
        <end position="100"/>
    </location>
</feature>
<feature type="repeat" description="WD" evidence="3">
    <location>
        <begin position="1031"/>
        <end position="1062"/>
    </location>
</feature>
<dbReference type="SMART" id="SM00320">
    <property type="entry name" value="WD40"/>
    <property type="match status" value="13"/>
</dbReference>
<dbReference type="PROSITE" id="PS50294">
    <property type="entry name" value="WD_REPEATS_REGION"/>
    <property type="match status" value="8"/>
</dbReference>
<reference evidence="6 7" key="1">
    <citation type="journal article" date="2020" name="ISME J.">
        <title>Uncovering the hidden diversity of litter-decomposition mechanisms in mushroom-forming fungi.</title>
        <authorList>
            <person name="Floudas D."/>
            <person name="Bentzer J."/>
            <person name="Ahren D."/>
            <person name="Johansson T."/>
            <person name="Persson P."/>
            <person name="Tunlid A."/>
        </authorList>
    </citation>
    <scope>NUCLEOTIDE SEQUENCE [LARGE SCALE GENOMIC DNA]</scope>
    <source>
        <strain evidence="6 7">CBS 175.51</strain>
    </source>
</reference>
<sequence length="1627" mass="178274">MSAPGERKPRRRDRAKGFLETAYRRLTHKPSRLPSRSRSLPPSPTSETDTQSHEHFNSVDKSSEDPISDQHGTTNLSCSSTQSKAVPPPGRSSNEPQGSDVQDELPDGSASLEQEDSARTLFQAEAGHRLPSFGKTSYAVLKNTLETVVAVTDFFPPVKSAAAGLLVICQAIDAYGDNQEESEKLLQRVAALSTIMSSFPRADDDVLPEVRDRFSGLSRTINQYKESLEAMLEQNPKSKAVRVFLAPQQKAELLKLGQELSFAIELATFESTVENGKRVLCVIKDIKWLKESNMRIEDNIEVTRTIDKSVRKLLRSDLLKKLGDVDGAEFSNPKQGPGCTAGTRLALLAKLLGWVVDASSSHVFWLTGMAGTGKTTVAITLCTQLKQRRLLGASFFCKVKEKGQRDVYLIIPTLARIVAELRPKFGDALEKILETDEDCRHPTKMPIRDQYSKLILQPANVAFSGSNDVILLCVDALDECEDKDGVKDFLEAILPENPSVPLKIFLTSRPESHLKDSFRSSPHHDSFHLQAIEAPIVQADITLFLTTRLKGVKAIYNAYQANWPPPEINTIAQFCGQSFIVAFTAYKYINSTGNCLKRFQQFVQRSSNYKLLGIELLYKQILSEACQGLDADEIDMIHSCLSLLVTASYPLSIHDYAKLLATDTSAIREAFKSLHSVVQIFGEDQDDALISIFHASFVDHLTSDECQGEPYFVKILQSHSATAEACFAVMDSSLHFGISGAATSYRSNVDQPESLKLATELDYACGSWGRHVLGAGVTEPIQGNMRRFLEGEKLLYWFEALSIMRGINDVITYVLDDILRISMQTSMPAELVELLTTAGDFLRNFRTPISHSAPHLYLSALPFFGATGNPSRISFPSFPSVPTIHRRATGGQEVSTFHSSDNAIYSGFSPDETRIVCVTEGNCIQYWNTQTGEPAPVSIEGTPSIPVGEATFSSKGRIVAISGASTRHGDLNIHLWDSETGQPLAKPMDSHAGRVRCLAFSPCGEFLVSGSEDTTVRLWCTQTGDSALPPMQGHTCMVRSVAFSSDTKYIASGSADKTVRVWMALTGAQVLKLEGHVDQVRTVAFSPNGKHVASGSFDRTIRVWDVETGVLTATLGHASNVTSLTFSPNNRYIASGSGDGTVQIWDSEAMEPASNPLRGHGTTIDTVFFSSSGKYLASGSCQMTRVWHALPQATVSGTPAFHTQEITVIKFFPNGRHFASGSRDGTIHVWDTITGQPASDPLGGLGEVRCLAISHDGKYIASRSVNDNAIRVRNIQTGRTVFEPRIPHGNFIHSVTFSPDDRYFATCSNDATVCLWDAKTGEAHLVFEMPTSDRVTSMAFSPDGGCMVSGFHDGRIAVWSLHTTDVPTLKPVFEGWSDEGGSDSIIFLYFSPGSNESFVSGSDNGSIQVWMLSNGSWQPSMLMSRIGNDYDHTCIAFAPNGKFVITRSLDNTVSLWGAKNGVPTCLKTYKDFTGRLSCAAFSPDCEYMVTGSTDATIRLWRVLAHDPTPELLSNSRAQQTSEAHSFLHNVPTGALKLCDDGWIRNSADDLLLWVPYECRSGLYYDPTQVLILGNITTSKVELREAVYHGKDWLKCGELNVVSVGKGRPWPTFSDESADLDPSPAPSS</sequence>
<feature type="repeat" description="WD" evidence="3">
    <location>
        <begin position="1114"/>
        <end position="1155"/>
    </location>
</feature>
<keyword evidence="1 3" id="KW-0853">WD repeat</keyword>
<dbReference type="InterPro" id="IPR020472">
    <property type="entry name" value="WD40_PAC1"/>
</dbReference>
<dbReference type="Proteomes" id="UP000541558">
    <property type="component" value="Unassembled WGS sequence"/>
</dbReference>
<dbReference type="PROSITE" id="PS00678">
    <property type="entry name" value="WD_REPEATS_1"/>
    <property type="match status" value="1"/>
</dbReference>
<dbReference type="Gene3D" id="2.130.10.10">
    <property type="entry name" value="YVTN repeat-like/Quinoprotein amine dehydrogenase"/>
    <property type="match status" value="5"/>
</dbReference>
<feature type="region of interest" description="Disordered" evidence="4">
    <location>
        <begin position="1"/>
        <end position="114"/>
    </location>
</feature>
<feature type="repeat" description="WD" evidence="3">
    <location>
        <begin position="1073"/>
        <end position="1114"/>
    </location>
</feature>
<dbReference type="CDD" id="cd21037">
    <property type="entry name" value="MLKL_NTD"/>
    <property type="match status" value="1"/>
</dbReference>
<dbReference type="PROSITE" id="PS50082">
    <property type="entry name" value="WD_REPEATS_2"/>
    <property type="match status" value="9"/>
</dbReference>
<dbReference type="SUPFAM" id="SSF75011">
    <property type="entry name" value="3-carboxy-cis,cis-mucoante lactonizing enzyme"/>
    <property type="match status" value="1"/>
</dbReference>
<comment type="caution">
    <text evidence="6">The sequence shown here is derived from an EMBL/GenBank/DDBJ whole genome shotgun (WGS) entry which is preliminary data.</text>
</comment>
<dbReference type="SUPFAM" id="SSF52540">
    <property type="entry name" value="P-loop containing nucleoside triphosphate hydrolases"/>
    <property type="match status" value="1"/>
</dbReference>
<feature type="domain" description="Nephrocystin 3-like N-terminal" evidence="5">
    <location>
        <begin position="353"/>
        <end position="509"/>
    </location>
</feature>
<dbReference type="InterPro" id="IPR036322">
    <property type="entry name" value="WD40_repeat_dom_sf"/>
</dbReference>
<evidence type="ECO:0000313" key="7">
    <source>
        <dbReference type="Proteomes" id="UP000541558"/>
    </source>
</evidence>
<proteinExistence type="predicted"/>
<feature type="repeat" description="WD" evidence="3">
    <location>
        <begin position="1332"/>
        <end position="1369"/>
    </location>
</feature>
<evidence type="ECO:0000256" key="3">
    <source>
        <dbReference type="PROSITE-ProRule" id="PRU00221"/>
    </source>
</evidence>
<evidence type="ECO:0000256" key="1">
    <source>
        <dbReference type="ARBA" id="ARBA00022574"/>
    </source>
</evidence>
<feature type="repeat" description="WD" evidence="3">
    <location>
        <begin position="1199"/>
        <end position="1240"/>
    </location>
</feature>
<protein>
    <recommendedName>
        <fullName evidence="5">Nephrocystin 3-like N-terminal domain-containing protein</fullName>
    </recommendedName>
</protein>
<dbReference type="InterPro" id="IPR059179">
    <property type="entry name" value="MLKL-like_MCAfunc"/>
</dbReference>
<keyword evidence="2" id="KW-0677">Repeat</keyword>
<dbReference type="Gene3D" id="3.40.50.300">
    <property type="entry name" value="P-loop containing nucleotide triphosphate hydrolases"/>
    <property type="match status" value="1"/>
</dbReference>
<keyword evidence="7" id="KW-1185">Reference proteome</keyword>
<feature type="repeat" description="WD" evidence="3">
    <location>
        <begin position="1285"/>
        <end position="1326"/>
    </location>
</feature>
<dbReference type="PRINTS" id="PR00320">
    <property type="entry name" value="GPROTEINBRPT"/>
</dbReference>
<name>A0A8H5FJ54_9AGAR</name>
<dbReference type="Pfam" id="PF24883">
    <property type="entry name" value="NPHP3_N"/>
    <property type="match status" value="1"/>
</dbReference>
<dbReference type="InterPro" id="IPR019775">
    <property type="entry name" value="WD40_repeat_CS"/>
</dbReference>
<evidence type="ECO:0000256" key="4">
    <source>
        <dbReference type="SAM" id="MobiDB-lite"/>
    </source>
</evidence>
<dbReference type="OrthoDB" id="538223at2759"/>
<dbReference type="Pfam" id="PF00400">
    <property type="entry name" value="WD40"/>
    <property type="match status" value="10"/>
</dbReference>
<dbReference type="PANTHER" id="PTHR19848:SF8">
    <property type="entry name" value="F-BOX AND WD REPEAT DOMAIN CONTAINING 7"/>
    <property type="match status" value="1"/>
</dbReference>
<dbReference type="InterPro" id="IPR056884">
    <property type="entry name" value="NPHP3-like_N"/>
</dbReference>
<dbReference type="PANTHER" id="PTHR19848">
    <property type="entry name" value="WD40 REPEAT PROTEIN"/>
    <property type="match status" value="1"/>
</dbReference>